<evidence type="ECO:0000313" key="1">
    <source>
        <dbReference type="EMBL" id="EAY30387.1"/>
    </source>
</evidence>
<accession>A1ZHB8</accession>
<reference evidence="1 2" key="1">
    <citation type="submission" date="2007-01" db="EMBL/GenBank/DDBJ databases">
        <authorList>
            <person name="Haygood M."/>
            <person name="Podell S."/>
            <person name="Anderson C."/>
            <person name="Hopkinson B."/>
            <person name="Roe K."/>
            <person name="Barbeau K."/>
            <person name="Gaasterland T."/>
            <person name="Ferriera S."/>
            <person name="Johnson J."/>
            <person name="Kravitz S."/>
            <person name="Beeson K."/>
            <person name="Sutton G."/>
            <person name="Rogers Y.-H."/>
            <person name="Friedman R."/>
            <person name="Frazier M."/>
            <person name="Venter J.C."/>
        </authorList>
    </citation>
    <scope>NUCLEOTIDE SEQUENCE [LARGE SCALE GENOMIC DNA]</scope>
    <source>
        <strain evidence="1 2">ATCC 23134</strain>
    </source>
</reference>
<comment type="caution">
    <text evidence="1">The sequence shown here is derived from an EMBL/GenBank/DDBJ whole genome shotgun (WGS) entry which is preliminary data.</text>
</comment>
<protein>
    <submittedName>
        <fullName evidence="1">Uncharacterized protein</fullName>
    </submittedName>
</protein>
<keyword evidence="2" id="KW-1185">Reference proteome</keyword>
<proteinExistence type="predicted"/>
<dbReference type="Proteomes" id="UP000004095">
    <property type="component" value="Unassembled WGS sequence"/>
</dbReference>
<sequence length="45" mass="5322">MYKQQVSIGLWSLVEAENKGFYIQKEVLAWQGDFFILYNITLHSI</sequence>
<organism evidence="1 2">
    <name type="scientific">Microscilla marina ATCC 23134</name>
    <dbReference type="NCBI Taxonomy" id="313606"/>
    <lineage>
        <taxon>Bacteria</taxon>
        <taxon>Pseudomonadati</taxon>
        <taxon>Bacteroidota</taxon>
        <taxon>Cytophagia</taxon>
        <taxon>Cytophagales</taxon>
        <taxon>Microscillaceae</taxon>
        <taxon>Microscilla</taxon>
    </lineage>
</organism>
<gene>
    <name evidence="1" type="ORF">M23134_08216</name>
</gene>
<evidence type="ECO:0000313" key="2">
    <source>
        <dbReference type="Proteomes" id="UP000004095"/>
    </source>
</evidence>
<dbReference type="AlphaFoldDB" id="A1ZHB8"/>
<dbReference type="EMBL" id="AAWS01000007">
    <property type="protein sequence ID" value="EAY30387.1"/>
    <property type="molecule type" value="Genomic_DNA"/>
</dbReference>
<name>A1ZHB8_MICM2</name>